<feature type="transmembrane region" description="Helical" evidence="5">
    <location>
        <begin position="382"/>
        <end position="404"/>
    </location>
</feature>
<feature type="transmembrane region" description="Helical" evidence="5">
    <location>
        <begin position="142"/>
        <end position="163"/>
    </location>
</feature>
<protein>
    <submittedName>
        <fullName evidence="7">Transcriptional regulator of multiple amino acid permease</fullName>
    </submittedName>
</protein>
<feature type="transmembrane region" description="Helical" evidence="5">
    <location>
        <begin position="416"/>
        <end position="436"/>
    </location>
</feature>
<dbReference type="Gene3D" id="1.20.1740.10">
    <property type="entry name" value="Amino acid/polyamine transporter I"/>
    <property type="match status" value="1"/>
</dbReference>
<dbReference type="RefSeq" id="XP_020050067.1">
    <property type="nucleotide sequence ID" value="XM_020194293.1"/>
</dbReference>
<dbReference type="AlphaFoldDB" id="A0A1D2VQ59"/>
<keyword evidence="4 5" id="KW-0472">Membrane</keyword>
<feature type="domain" description="Amino acid permease/ SLC12A" evidence="6">
    <location>
        <begin position="1"/>
        <end position="525"/>
    </location>
</feature>
<keyword evidence="2 5" id="KW-0812">Transmembrane</keyword>
<sequence>MIAFSGAVGNGLLLSSGKCFTIAGPLGTILGFAITGSVVLAAMLSYCEVVSFLPVADGVSGLSSRFIDDAFGFSLGWCYWASYAFGLASEITAGTIMLTYYPYLGLPSTSIIGWISFFIVVVFGINLVDVRVFGELEYIGGFIKSGIILMLLLSMILLNTGALPPLNSNVGFKYWDYSKSDFSRNLIYGLFRPTFDLDDNGTGGALNGIGGNKGRFLSLLVTLLISAYSYSGSEVVCIAAAEAKNPRKSLQSATKKVFWRILIFYVLSIFCVSLNIFAGDPRLLRYDTVSGIEMNEELAKKILVDKNYCHSNFLNWEGYSNGNQSPWIIAFQSADICSFSSVINGFFVFFALSSGSSQLYVSSRTLYSLAIQGKAPKFFKKCSASGVPYISVIFSGLFSCLSYACIDKKATSVFGYLINFVCTSGILVWVGMCLSFNRYYYGLKLRPDIISREDKMYPFRSPFQPYLSYYGLVGSSIIALLMGYTNFLRSRWDTLSFISSYGAIILFFLMYFGYKKLFKTRIKKLDQIDFDTGRKEIDRIVWDENTEYTKTLKDWFKSLISYA</sequence>
<dbReference type="PIRSF" id="PIRSF006060">
    <property type="entry name" value="AA_transporter"/>
    <property type="match status" value="1"/>
</dbReference>
<dbReference type="PANTHER" id="PTHR43341:SF46">
    <property type="entry name" value="SPS-SENSOR COMPONENT SSY1"/>
    <property type="match status" value="1"/>
</dbReference>
<evidence type="ECO:0000313" key="7">
    <source>
        <dbReference type="EMBL" id="ODV63760.1"/>
    </source>
</evidence>
<dbReference type="STRING" id="1344418.A0A1D2VQ59"/>
<accession>A0A1D2VQ59</accession>
<comment type="subcellular location">
    <subcellularLocation>
        <location evidence="1">Membrane</location>
        <topology evidence="1">Multi-pass membrane protein</topology>
    </subcellularLocation>
</comment>
<dbReference type="FunCoup" id="A0A1D2VQ59">
    <property type="interactions" value="131"/>
</dbReference>
<name>A0A1D2VQ59_9ASCO</name>
<dbReference type="InterPro" id="IPR004841">
    <property type="entry name" value="AA-permease/SLC12A_dom"/>
</dbReference>
<feature type="transmembrane region" description="Helical" evidence="5">
    <location>
        <begin position="216"/>
        <end position="236"/>
    </location>
</feature>
<dbReference type="GO" id="GO:0016020">
    <property type="term" value="C:membrane"/>
    <property type="evidence" value="ECO:0007669"/>
    <property type="project" value="UniProtKB-SubCell"/>
</dbReference>
<organism evidence="7 8">
    <name type="scientific">Ascoidea rubescens DSM 1968</name>
    <dbReference type="NCBI Taxonomy" id="1344418"/>
    <lineage>
        <taxon>Eukaryota</taxon>
        <taxon>Fungi</taxon>
        <taxon>Dikarya</taxon>
        <taxon>Ascomycota</taxon>
        <taxon>Saccharomycotina</taxon>
        <taxon>Saccharomycetes</taxon>
        <taxon>Ascoideaceae</taxon>
        <taxon>Ascoidea</taxon>
    </lineage>
</organism>
<gene>
    <name evidence="7" type="ORF">ASCRUDRAFT_78791</name>
</gene>
<feature type="transmembrane region" description="Helical" evidence="5">
    <location>
        <begin position="466"/>
        <end position="488"/>
    </location>
</feature>
<feature type="transmembrane region" description="Helical" evidence="5">
    <location>
        <begin position="77"/>
        <end position="99"/>
    </location>
</feature>
<evidence type="ECO:0000256" key="1">
    <source>
        <dbReference type="ARBA" id="ARBA00004141"/>
    </source>
</evidence>
<dbReference type="OrthoDB" id="3900342at2759"/>
<dbReference type="PANTHER" id="PTHR43341">
    <property type="entry name" value="AMINO ACID PERMEASE"/>
    <property type="match status" value="1"/>
</dbReference>
<feature type="transmembrane region" description="Helical" evidence="5">
    <location>
        <begin position="111"/>
        <end position="130"/>
    </location>
</feature>
<evidence type="ECO:0000259" key="6">
    <source>
        <dbReference type="Pfam" id="PF00324"/>
    </source>
</evidence>
<dbReference type="Proteomes" id="UP000095038">
    <property type="component" value="Unassembled WGS sequence"/>
</dbReference>
<dbReference type="Pfam" id="PF00324">
    <property type="entry name" value="AA_permease"/>
    <property type="match status" value="1"/>
</dbReference>
<reference evidence="8" key="1">
    <citation type="submission" date="2016-05" db="EMBL/GenBank/DDBJ databases">
        <title>Comparative genomics of biotechnologically important yeasts.</title>
        <authorList>
            <consortium name="DOE Joint Genome Institute"/>
            <person name="Riley R."/>
            <person name="Haridas S."/>
            <person name="Wolfe K.H."/>
            <person name="Lopes M.R."/>
            <person name="Hittinger C.T."/>
            <person name="Goker M."/>
            <person name="Salamov A."/>
            <person name="Wisecaver J."/>
            <person name="Long T.M."/>
            <person name="Aerts A.L."/>
            <person name="Barry K."/>
            <person name="Choi C."/>
            <person name="Clum A."/>
            <person name="Coughlan A.Y."/>
            <person name="Deshpande S."/>
            <person name="Douglass A.P."/>
            <person name="Hanson S.J."/>
            <person name="Klenk H.-P."/>
            <person name="Labutti K."/>
            <person name="Lapidus A."/>
            <person name="Lindquist E."/>
            <person name="Lipzen A."/>
            <person name="Meier-Kolthoff J.P."/>
            <person name="Ohm R.A."/>
            <person name="Otillar R.P."/>
            <person name="Pangilinan J."/>
            <person name="Peng Y."/>
            <person name="Rokas A."/>
            <person name="Rosa C.A."/>
            <person name="Scheuner C."/>
            <person name="Sibirny A.A."/>
            <person name="Slot J.C."/>
            <person name="Stielow J.B."/>
            <person name="Sun H."/>
            <person name="Kurtzman C.P."/>
            <person name="Blackwell M."/>
            <person name="Grigoriev I.V."/>
            <person name="Jeffries T.W."/>
        </authorList>
    </citation>
    <scope>NUCLEOTIDE SEQUENCE [LARGE SCALE GENOMIC DNA]</scope>
    <source>
        <strain evidence="8">DSM 1968</strain>
    </source>
</reference>
<evidence type="ECO:0000313" key="8">
    <source>
        <dbReference type="Proteomes" id="UP000095038"/>
    </source>
</evidence>
<keyword evidence="8" id="KW-1185">Reference proteome</keyword>
<dbReference type="InParanoid" id="A0A1D2VQ59"/>
<keyword evidence="3 5" id="KW-1133">Transmembrane helix</keyword>
<proteinExistence type="predicted"/>
<dbReference type="InterPro" id="IPR050524">
    <property type="entry name" value="APC_YAT"/>
</dbReference>
<feature type="transmembrane region" description="Helical" evidence="5">
    <location>
        <begin position="29"/>
        <end position="56"/>
    </location>
</feature>
<evidence type="ECO:0000256" key="3">
    <source>
        <dbReference type="ARBA" id="ARBA00022989"/>
    </source>
</evidence>
<evidence type="ECO:0000256" key="5">
    <source>
        <dbReference type="SAM" id="Phobius"/>
    </source>
</evidence>
<evidence type="ECO:0000256" key="4">
    <source>
        <dbReference type="ARBA" id="ARBA00023136"/>
    </source>
</evidence>
<feature type="transmembrane region" description="Helical" evidence="5">
    <location>
        <begin position="494"/>
        <end position="514"/>
    </location>
</feature>
<dbReference type="EMBL" id="KV454475">
    <property type="protein sequence ID" value="ODV63760.1"/>
    <property type="molecule type" value="Genomic_DNA"/>
</dbReference>
<dbReference type="GeneID" id="30967929"/>
<dbReference type="GO" id="GO:0015171">
    <property type="term" value="F:amino acid transmembrane transporter activity"/>
    <property type="evidence" value="ECO:0007669"/>
    <property type="project" value="TreeGrafter"/>
</dbReference>
<feature type="transmembrane region" description="Helical" evidence="5">
    <location>
        <begin position="257"/>
        <end position="278"/>
    </location>
</feature>
<evidence type="ECO:0000256" key="2">
    <source>
        <dbReference type="ARBA" id="ARBA00022692"/>
    </source>
</evidence>